<protein>
    <submittedName>
        <fullName evidence="1">HIPA PROTEIN</fullName>
    </submittedName>
</protein>
<dbReference type="Proteomes" id="UP000044377">
    <property type="component" value="Unassembled WGS sequence"/>
</dbReference>
<accession>A0A0G4JQA6</accession>
<name>A0A0G4JQA6_9GAMM</name>
<dbReference type="EMBL" id="CGIG01000001">
    <property type="protein sequence ID" value="CPR14097.1"/>
    <property type="molecule type" value="Genomic_DNA"/>
</dbReference>
<dbReference type="AlphaFoldDB" id="A0A0G4JQA6"/>
<evidence type="ECO:0000313" key="1">
    <source>
        <dbReference type="EMBL" id="CPR14097.1"/>
    </source>
</evidence>
<proteinExistence type="predicted"/>
<gene>
    <name evidence="1" type="ORF">BN1221_00504</name>
</gene>
<reference evidence="2" key="1">
    <citation type="submission" date="2015-01" db="EMBL/GenBank/DDBJ databases">
        <authorList>
            <person name="Paterson Steve"/>
        </authorList>
    </citation>
    <scope>NUCLEOTIDE SEQUENCE [LARGE SCALE GENOMIC DNA]</scope>
    <source>
        <strain evidence="2">OBR1</strain>
    </source>
</reference>
<sequence length="63" mass="7456">MKRRLERDIRAGIQAEGTRLYESDYLLGVHHLYRVGALRYKLEDEGEFLDSRVECCSPSFHRN</sequence>
<evidence type="ECO:0000313" key="2">
    <source>
        <dbReference type="Proteomes" id="UP000044377"/>
    </source>
</evidence>
<organism evidence="1 2">
    <name type="scientific">Brenneria goodwinii</name>
    <dbReference type="NCBI Taxonomy" id="1109412"/>
    <lineage>
        <taxon>Bacteria</taxon>
        <taxon>Pseudomonadati</taxon>
        <taxon>Pseudomonadota</taxon>
        <taxon>Gammaproteobacteria</taxon>
        <taxon>Enterobacterales</taxon>
        <taxon>Pectobacteriaceae</taxon>
        <taxon>Brenneria</taxon>
    </lineage>
</organism>
<keyword evidence="2" id="KW-1185">Reference proteome</keyword>
<dbReference type="STRING" id="1109412.BN1221_00504"/>